<comment type="similarity">
    <text evidence="7">Belongs to the dihydrofolate reductase family.</text>
</comment>
<accession>A0ABR4IYG8</accession>
<dbReference type="PANTHER" id="PTHR48069">
    <property type="entry name" value="DIHYDROFOLATE REDUCTASE"/>
    <property type="match status" value="1"/>
</dbReference>
<reference evidence="10 11" key="1">
    <citation type="submission" date="2024-07" db="EMBL/GenBank/DDBJ databases">
        <title>Section-level genome sequencing and comparative genomics of Aspergillus sections Usti and Cavernicolus.</title>
        <authorList>
            <consortium name="Lawrence Berkeley National Laboratory"/>
            <person name="Nybo J.L."/>
            <person name="Vesth T.C."/>
            <person name="Theobald S."/>
            <person name="Frisvad J.C."/>
            <person name="Larsen T.O."/>
            <person name="Kjaerboelling I."/>
            <person name="Rothschild-Mancinelli K."/>
            <person name="Lyhne E.K."/>
            <person name="Kogle M.E."/>
            <person name="Barry K."/>
            <person name="Clum A."/>
            <person name="Na H."/>
            <person name="Ledsgaard L."/>
            <person name="Lin J."/>
            <person name="Lipzen A."/>
            <person name="Kuo A."/>
            <person name="Riley R."/>
            <person name="Mondo S."/>
            <person name="LaButti K."/>
            <person name="Haridas S."/>
            <person name="Pangalinan J."/>
            <person name="Salamov A.A."/>
            <person name="Simmons B.A."/>
            <person name="Magnuson J.K."/>
            <person name="Chen J."/>
            <person name="Drula E."/>
            <person name="Henrissat B."/>
            <person name="Wiebenga A."/>
            <person name="Lubbers R.J."/>
            <person name="Gomes A.C."/>
            <person name="Makela M.R."/>
            <person name="Stajich J."/>
            <person name="Grigoriev I.V."/>
            <person name="Mortensen U.H."/>
            <person name="De vries R.P."/>
            <person name="Baker S.E."/>
            <person name="Andersen M.R."/>
        </authorList>
    </citation>
    <scope>NUCLEOTIDE SEQUENCE [LARGE SCALE GENOMIC DNA]</scope>
    <source>
        <strain evidence="10 11">CBS 600.67</strain>
    </source>
</reference>
<dbReference type="SUPFAM" id="SSF53597">
    <property type="entry name" value="Dihydrofolate reductase-like"/>
    <property type="match status" value="1"/>
</dbReference>
<feature type="compositionally biased region" description="Low complexity" evidence="8">
    <location>
        <begin position="211"/>
        <end position="225"/>
    </location>
</feature>
<dbReference type="InterPro" id="IPR001796">
    <property type="entry name" value="DHFR_dom"/>
</dbReference>
<evidence type="ECO:0000256" key="5">
    <source>
        <dbReference type="ARBA" id="ARBA00022857"/>
    </source>
</evidence>
<dbReference type="Proteomes" id="UP001610335">
    <property type="component" value="Unassembled WGS sequence"/>
</dbReference>
<evidence type="ECO:0000313" key="10">
    <source>
        <dbReference type="EMBL" id="KAL2832824.1"/>
    </source>
</evidence>
<dbReference type="InterPro" id="IPR017925">
    <property type="entry name" value="DHFR_CS"/>
</dbReference>
<keyword evidence="5" id="KW-0521">NADP</keyword>
<feature type="compositionally biased region" description="Low complexity" evidence="8">
    <location>
        <begin position="135"/>
        <end position="152"/>
    </location>
</feature>
<dbReference type="EC" id="1.5.1.3" evidence="2"/>
<evidence type="ECO:0000256" key="2">
    <source>
        <dbReference type="ARBA" id="ARBA00012856"/>
    </source>
</evidence>
<feature type="region of interest" description="Disordered" evidence="8">
    <location>
        <begin position="206"/>
        <end position="229"/>
    </location>
</feature>
<dbReference type="InterPro" id="IPR024072">
    <property type="entry name" value="DHFR-like_dom_sf"/>
</dbReference>
<gene>
    <name evidence="10" type="ORF">BDW59DRAFT_156972</name>
</gene>
<evidence type="ECO:0000256" key="1">
    <source>
        <dbReference type="ARBA" id="ARBA00004903"/>
    </source>
</evidence>
<evidence type="ECO:0000313" key="11">
    <source>
        <dbReference type="Proteomes" id="UP001610335"/>
    </source>
</evidence>
<comment type="pathway">
    <text evidence="1">Cofactor biosynthesis; tetrahydrofolate biosynthesis; 5,6,7,8-tetrahydrofolate from 7,8-dihydrofolate: step 1/1.</text>
</comment>
<feature type="compositionally biased region" description="Basic and acidic residues" evidence="8">
    <location>
        <begin position="120"/>
        <end position="134"/>
    </location>
</feature>
<evidence type="ECO:0000256" key="7">
    <source>
        <dbReference type="RuleBase" id="RU004474"/>
    </source>
</evidence>
<dbReference type="CDD" id="cd00209">
    <property type="entry name" value="DHFR"/>
    <property type="match status" value="1"/>
</dbReference>
<dbReference type="Gene3D" id="3.40.430.10">
    <property type="entry name" value="Dihydrofolate Reductase, subunit A"/>
    <property type="match status" value="1"/>
</dbReference>
<proteinExistence type="inferred from homology"/>
<dbReference type="PANTHER" id="PTHR48069:SF3">
    <property type="entry name" value="DIHYDROFOLATE REDUCTASE"/>
    <property type="match status" value="1"/>
</dbReference>
<keyword evidence="6" id="KW-0560">Oxidoreductase</keyword>
<dbReference type="PRINTS" id="PR00070">
    <property type="entry name" value="DHFR"/>
</dbReference>
<evidence type="ECO:0000259" key="9">
    <source>
        <dbReference type="PROSITE" id="PS51330"/>
    </source>
</evidence>
<keyword evidence="4" id="KW-0554">One-carbon metabolism</keyword>
<evidence type="ECO:0000256" key="3">
    <source>
        <dbReference type="ARBA" id="ARBA00018886"/>
    </source>
</evidence>
<comment type="caution">
    <text evidence="10">The sequence shown here is derived from an EMBL/GenBank/DDBJ whole genome shotgun (WGS) entry which is preliminary data.</text>
</comment>
<evidence type="ECO:0000256" key="8">
    <source>
        <dbReference type="SAM" id="MobiDB-lite"/>
    </source>
</evidence>
<feature type="region of interest" description="Disordered" evidence="8">
    <location>
        <begin position="120"/>
        <end position="155"/>
    </location>
</feature>
<feature type="domain" description="DHFR" evidence="9">
    <location>
        <begin position="8"/>
        <end position="300"/>
    </location>
</feature>
<dbReference type="Pfam" id="PF00186">
    <property type="entry name" value="DHFR_1"/>
    <property type="match status" value="1"/>
</dbReference>
<dbReference type="PROSITE" id="PS51330">
    <property type="entry name" value="DHFR_2"/>
    <property type="match status" value="1"/>
</dbReference>
<name>A0ABR4IYG8_9EURO</name>
<dbReference type="PROSITE" id="PS00075">
    <property type="entry name" value="DHFR_1"/>
    <property type="match status" value="1"/>
</dbReference>
<organism evidence="10 11">
    <name type="scientific">Aspergillus cavernicola</name>
    <dbReference type="NCBI Taxonomy" id="176166"/>
    <lineage>
        <taxon>Eukaryota</taxon>
        <taxon>Fungi</taxon>
        <taxon>Dikarya</taxon>
        <taxon>Ascomycota</taxon>
        <taxon>Pezizomycotina</taxon>
        <taxon>Eurotiomycetes</taxon>
        <taxon>Eurotiomycetidae</taxon>
        <taxon>Eurotiales</taxon>
        <taxon>Aspergillaceae</taxon>
        <taxon>Aspergillus</taxon>
        <taxon>Aspergillus subgen. Nidulantes</taxon>
    </lineage>
</organism>
<keyword evidence="11" id="KW-1185">Reference proteome</keyword>
<evidence type="ECO:0000256" key="4">
    <source>
        <dbReference type="ARBA" id="ARBA00022563"/>
    </source>
</evidence>
<protein>
    <recommendedName>
        <fullName evidence="3">Dihydrofolate reductase</fullName>
        <ecNumber evidence="2">1.5.1.3</ecNumber>
    </recommendedName>
</protein>
<sequence>MPPPPPLPITLIVATTPQNATSSAPSRLGIGLNGTLPWPRIKTDMSFFARVTSRPRARINTPGSGSGSGGNGGVKTNAIIMGRKTYESVPQRLRPLGKRVNVVVSRDNDGKSVGGMVRGELKVKREREREREVAATKAGSTTPTGGSTATGPVEEGQTDAFVSSSLEGALSTLDRAGQRGEVGGVFVIGGAEIYAASLRLRGGDGVEFGGSSTSTITTTSSSSDSSGEKRTVRIVMTDVERVDGGVFECDTFFPVDGEGLKGEGWRRVSAAEVTEWVGEEVSGEWMEEGDVRVRMVGYERVDL</sequence>
<dbReference type="InterPro" id="IPR012259">
    <property type="entry name" value="DHFR"/>
</dbReference>
<dbReference type="EMBL" id="JBFXLS010000005">
    <property type="protein sequence ID" value="KAL2832824.1"/>
    <property type="molecule type" value="Genomic_DNA"/>
</dbReference>
<evidence type="ECO:0000256" key="6">
    <source>
        <dbReference type="ARBA" id="ARBA00023002"/>
    </source>
</evidence>